<comment type="subunit">
    <text evidence="7">The Tat system comprises two distinct complexes: a TatABC complex, containing multiple copies of TatA, TatB and TatC subunits, and a separate TatA complex, containing only TatA subunits. Substrates initially bind to the TatABC complex, which probably triggers association of the separate TatA complex to form the active translocon.</text>
</comment>
<reference evidence="9" key="1">
    <citation type="submission" date="2016-01" db="EMBL/GenBank/DDBJ databases">
        <authorList>
            <person name="Mitreva M."/>
            <person name="Pepin K.H."/>
            <person name="Mihindukulasuriya K.A."/>
            <person name="Fulton R."/>
            <person name="Fronick C."/>
            <person name="O'Laughlin M."/>
            <person name="Miner T."/>
            <person name="Herter B."/>
            <person name="Rosa B.A."/>
            <person name="Cordes M."/>
            <person name="Tomlinson C."/>
            <person name="Wollam A."/>
            <person name="Palsikar V.B."/>
            <person name="Mardis E.R."/>
            <person name="Wilson R.K."/>
        </authorList>
    </citation>
    <scope>NUCLEOTIDE SEQUENCE [LARGE SCALE GENOMIC DNA]</scope>
    <source>
        <strain evidence="9">DNF00019</strain>
    </source>
</reference>
<dbReference type="AlphaFoldDB" id="A0A133XW49"/>
<feature type="transmembrane region" description="Helical" evidence="7">
    <location>
        <begin position="27"/>
        <end position="49"/>
    </location>
</feature>
<dbReference type="PRINTS" id="PR01840">
    <property type="entry name" value="TATCFAMILY"/>
</dbReference>
<evidence type="ECO:0000313" key="9">
    <source>
        <dbReference type="Proteomes" id="UP000070675"/>
    </source>
</evidence>
<comment type="subcellular location">
    <subcellularLocation>
        <location evidence="7">Cell membrane</location>
        <topology evidence="7">Multi-pass membrane protein</topology>
    </subcellularLocation>
    <subcellularLocation>
        <location evidence="1">Membrane</location>
        <topology evidence="1">Multi-pass membrane protein</topology>
    </subcellularLocation>
</comment>
<dbReference type="Pfam" id="PF00902">
    <property type="entry name" value="TatC"/>
    <property type="match status" value="1"/>
</dbReference>
<keyword evidence="7" id="KW-0813">Transport</keyword>
<evidence type="ECO:0000313" key="8">
    <source>
        <dbReference type="EMBL" id="KXB35133.1"/>
    </source>
</evidence>
<evidence type="ECO:0000256" key="1">
    <source>
        <dbReference type="ARBA" id="ARBA00004141"/>
    </source>
</evidence>
<keyword evidence="4 7" id="KW-1133">Transmembrane helix</keyword>
<dbReference type="GO" id="GO:0033281">
    <property type="term" value="C:TAT protein transport complex"/>
    <property type="evidence" value="ECO:0007669"/>
    <property type="project" value="UniProtKB-UniRule"/>
</dbReference>
<organism evidence="8 9">
    <name type="scientific">Atopobium deltae</name>
    <dbReference type="NCBI Taxonomy" id="1393034"/>
    <lineage>
        <taxon>Bacteria</taxon>
        <taxon>Bacillati</taxon>
        <taxon>Actinomycetota</taxon>
        <taxon>Coriobacteriia</taxon>
        <taxon>Coriobacteriales</taxon>
        <taxon>Atopobiaceae</taxon>
        <taxon>Atopobium</taxon>
    </lineage>
</organism>
<evidence type="ECO:0000256" key="3">
    <source>
        <dbReference type="ARBA" id="ARBA00022927"/>
    </source>
</evidence>
<comment type="caution">
    <text evidence="7">Lacks conserved residue(s) required for the propagation of feature annotation.</text>
</comment>
<feature type="transmembrane region" description="Helical" evidence="7">
    <location>
        <begin position="220"/>
        <end position="240"/>
    </location>
</feature>
<dbReference type="GO" id="GO:0065002">
    <property type="term" value="P:intracellular protein transmembrane transport"/>
    <property type="evidence" value="ECO:0007669"/>
    <property type="project" value="TreeGrafter"/>
</dbReference>
<keyword evidence="9" id="KW-1185">Reference proteome</keyword>
<sequence length="268" mass="29930">MPIPLHMPIGPARMPLLDHLGELRRRLTIIVVALLIATVVLYEATPVLIDILIDPIREYIPDGQLTVLTALGGFTIRFKLAMYASLIVCTPIVVWEVLAFFLPALKPNEQKWVVPTVAALIVLFYLGMIFCYFVALPAAFGWLYEQAADFARIIAQAEDYIDMIVLLEIGFGIAFELPLVVFYLTALHVLPYATIRGAWRYVYVGLMGLSAVVTPDASPVTMILMFAALISLYELSLMIARQVIIVRDGKAALRWTREDYANRDQGQG</sequence>
<evidence type="ECO:0000256" key="2">
    <source>
        <dbReference type="ARBA" id="ARBA00022692"/>
    </source>
</evidence>
<dbReference type="PANTHER" id="PTHR30371">
    <property type="entry name" value="SEC-INDEPENDENT PROTEIN TRANSLOCASE PROTEIN TATC"/>
    <property type="match status" value="1"/>
</dbReference>
<comment type="similarity">
    <text evidence="7">Belongs to the TatC family.</text>
</comment>
<evidence type="ECO:0000256" key="7">
    <source>
        <dbReference type="HAMAP-Rule" id="MF_00902"/>
    </source>
</evidence>
<dbReference type="Proteomes" id="UP000070675">
    <property type="component" value="Unassembled WGS sequence"/>
</dbReference>
<dbReference type="PATRIC" id="fig|1393034.3.peg.479"/>
<dbReference type="HAMAP" id="MF_00902">
    <property type="entry name" value="TatC"/>
    <property type="match status" value="1"/>
</dbReference>
<dbReference type="PANTHER" id="PTHR30371:SF0">
    <property type="entry name" value="SEC-INDEPENDENT PROTEIN TRANSLOCASE PROTEIN TATC, CHLOROPLASTIC-RELATED"/>
    <property type="match status" value="1"/>
</dbReference>
<dbReference type="GO" id="GO:0043953">
    <property type="term" value="P:protein transport by the Tat complex"/>
    <property type="evidence" value="ECO:0007669"/>
    <property type="project" value="UniProtKB-UniRule"/>
</dbReference>
<evidence type="ECO:0000256" key="5">
    <source>
        <dbReference type="ARBA" id="ARBA00023010"/>
    </source>
</evidence>
<dbReference type="InterPro" id="IPR002033">
    <property type="entry name" value="TatC"/>
</dbReference>
<name>A0A133XW49_9ACTN</name>
<evidence type="ECO:0000256" key="6">
    <source>
        <dbReference type="ARBA" id="ARBA00023136"/>
    </source>
</evidence>
<keyword evidence="5 7" id="KW-0811">Translocation</keyword>
<feature type="transmembrane region" description="Helical" evidence="7">
    <location>
        <begin position="164"/>
        <end position="186"/>
    </location>
</feature>
<dbReference type="STRING" id="1393034.HMPREF3192_00498"/>
<feature type="transmembrane region" description="Helical" evidence="7">
    <location>
        <begin position="117"/>
        <end position="144"/>
    </location>
</feature>
<feature type="transmembrane region" description="Helical" evidence="7">
    <location>
        <begin position="80"/>
        <end position="105"/>
    </location>
</feature>
<keyword evidence="6 7" id="KW-0472">Membrane</keyword>
<gene>
    <name evidence="7" type="primary">tatC</name>
    <name evidence="8" type="ORF">HMPREF3192_00498</name>
</gene>
<keyword evidence="3 7" id="KW-0653">Protein transport</keyword>
<dbReference type="EMBL" id="LSCR01000006">
    <property type="protein sequence ID" value="KXB35133.1"/>
    <property type="molecule type" value="Genomic_DNA"/>
</dbReference>
<evidence type="ECO:0000256" key="4">
    <source>
        <dbReference type="ARBA" id="ARBA00022989"/>
    </source>
</evidence>
<dbReference type="GO" id="GO:0009977">
    <property type="term" value="F:proton motive force dependent protein transmembrane transporter activity"/>
    <property type="evidence" value="ECO:0007669"/>
    <property type="project" value="TreeGrafter"/>
</dbReference>
<protein>
    <recommendedName>
        <fullName evidence="7">Sec-independent protein translocase protein TatC</fullName>
    </recommendedName>
</protein>
<comment type="function">
    <text evidence="7">Part of the twin-arginine translocation (Tat) system that transports large folded proteins containing a characteristic twin-arginine motif in their signal peptide across membranes. Together with TatB, TatC is part of a receptor directly interacting with Tat signal peptides.</text>
</comment>
<keyword evidence="2 7" id="KW-0812">Transmembrane</keyword>
<proteinExistence type="inferred from homology"/>
<dbReference type="NCBIfam" id="TIGR00945">
    <property type="entry name" value="tatC"/>
    <property type="match status" value="1"/>
</dbReference>
<accession>A0A133XW49</accession>
<comment type="caution">
    <text evidence="8">The sequence shown here is derived from an EMBL/GenBank/DDBJ whole genome shotgun (WGS) entry which is preliminary data.</text>
</comment>
<keyword evidence="7" id="KW-1003">Cell membrane</keyword>